<evidence type="ECO:0000313" key="2">
    <source>
        <dbReference type="Proteomes" id="UP000499080"/>
    </source>
</evidence>
<protein>
    <submittedName>
        <fullName evidence="1">Uncharacterized protein</fullName>
    </submittedName>
</protein>
<organism evidence="1 2">
    <name type="scientific">Araneus ventricosus</name>
    <name type="common">Orbweaver spider</name>
    <name type="synonym">Epeira ventricosa</name>
    <dbReference type="NCBI Taxonomy" id="182803"/>
    <lineage>
        <taxon>Eukaryota</taxon>
        <taxon>Metazoa</taxon>
        <taxon>Ecdysozoa</taxon>
        <taxon>Arthropoda</taxon>
        <taxon>Chelicerata</taxon>
        <taxon>Arachnida</taxon>
        <taxon>Araneae</taxon>
        <taxon>Araneomorphae</taxon>
        <taxon>Entelegynae</taxon>
        <taxon>Araneoidea</taxon>
        <taxon>Araneidae</taxon>
        <taxon>Araneus</taxon>
    </lineage>
</organism>
<sequence length="128" mass="14012">MHFKLKSSTHGIPAPLETLSPFITIPAFFSLIFGCVPTVVDLDVFVSPFDVSLVFSNTCSSVPLADCGASVINANIDLARGESLEALGIEKRSSSFFKAYRNTVTPFEDYNDISYSYRDGIEKMTLLS</sequence>
<reference evidence="1 2" key="1">
    <citation type="journal article" date="2019" name="Sci. Rep.">
        <title>Orb-weaving spider Araneus ventricosus genome elucidates the spidroin gene catalogue.</title>
        <authorList>
            <person name="Kono N."/>
            <person name="Nakamura H."/>
            <person name="Ohtoshi R."/>
            <person name="Moran D.A.P."/>
            <person name="Shinohara A."/>
            <person name="Yoshida Y."/>
            <person name="Fujiwara M."/>
            <person name="Mori M."/>
            <person name="Tomita M."/>
            <person name="Arakawa K."/>
        </authorList>
    </citation>
    <scope>NUCLEOTIDE SEQUENCE [LARGE SCALE GENOMIC DNA]</scope>
</reference>
<dbReference type="EMBL" id="BGPR01090597">
    <property type="protein sequence ID" value="GBM19952.1"/>
    <property type="molecule type" value="Genomic_DNA"/>
</dbReference>
<dbReference type="Proteomes" id="UP000499080">
    <property type="component" value="Unassembled WGS sequence"/>
</dbReference>
<keyword evidence="2" id="KW-1185">Reference proteome</keyword>
<proteinExistence type="predicted"/>
<gene>
    <name evidence="1" type="ORF">AVEN_107540_1</name>
</gene>
<evidence type="ECO:0000313" key="1">
    <source>
        <dbReference type="EMBL" id="GBM19952.1"/>
    </source>
</evidence>
<dbReference type="AlphaFoldDB" id="A0A4Y2DSY4"/>
<name>A0A4Y2DSY4_ARAVE</name>
<accession>A0A4Y2DSY4</accession>
<dbReference type="PROSITE" id="PS51257">
    <property type="entry name" value="PROKAR_LIPOPROTEIN"/>
    <property type="match status" value="1"/>
</dbReference>
<comment type="caution">
    <text evidence="1">The sequence shown here is derived from an EMBL/GenBank/DDBJ whole genome shotgun (WGS) entry which is preliminary data.</text>
</comment>